<feature type="compositionally biased region" description="Basic and acidic residues" evidence="1">
    <location>
        <begin position="53"/>
        <end position="73"/>
    </location>
</feature>
<evidence type="ECO:0008006" key="4">
    <source>
        <dbReference type="Google" id="ProtNLM"/>
    </source>
</evidence>
<keyword evidence="3" id="KW-1185">Reference proteome</keyword>
<gene>
    <name evidence="2" type="ORF">PEVE_00002339</name>
</gene>
<reference evidence="2 3" key="1">
    <citation type="submission" date="2022-05" db="EMBL/GenBank/DDBJ databases">
        <authorList>
            <consortium name="Genoscope - CEA"/>
            <person name="William W."/>
        </authorList>
    </citation>
    <scope>NUCLEOTIDE SEQUENCE [LARGE SCALE GENOMIC DNA]</scope>
</reference>
<proteinExistence type="predicted"/>
<evidence type="ECO:0000313" key="3">
    <source>
        <dbReference type="Proteomes" id="UP001159427"/>
    </source>
</evidence>
<dbReference type="Proteomes" id="UP001159427">
    <property type="component" value="Unassembled WGS sequence"/>
</dbReference>
<organism evidence="2 3">
    <name type="scientific">Porites evermanni</name>
    <dbReference type="NCBI Taxonomy" id="104178"/>
    <lineage>
        <taxon>Eukaryota</taxon>
        <taxon>Metazoa</taxon>
        <taxon>Cnidaria</taxon>
        <taxon>Anthozoa</taxon>
        <taxon>Hexacorallia</taxon>
        <taxon>Scleractinia</taxon>
        <taxon>Fungiina</taxon>
        <taxon>Poritidae</taxon>
        <taxon>Porites</taxon>
    </lineage>
</organism>
<accession>A0ABN8Q8P9</accession>
<evidence type="ECO:0000256" key="1">
    <source>
        <dbReference type="SAM" id="MobiDB-lite"/>
    </source>
</evidence>
<comment type="caution">
    <text evidence="2">The sequence shown here is derived from an EMBL/GenBank/DDBJ whole genome shotgun (WGS) entry which is preliminary data.</text>
</comment>
<feature type="region of interest" description="Disordered" evidence="1">
    <location>
        <begin position="49"/>
        <end position="73"/>
    </location>
</feature>
<dbReference type="EMBL" id="CALNXI010001134">
    <property type="protein sequence ID" value="CAH3156966.1"/>
    <property type="molecule type" value="Genomic_DNA"/>
</dbReference>
<sequence>MHGVLYETGVFSNSKSKKELSSLTRPLTKLSSTLAEILYTAKETIRYSFGTEKQSRKPESGIKGSSEESEHEFPTNLLDVPLLPKIFHGNDPNLLPNKNFRKLLASGKCTPSRKRSLVKTEFQCFNLIPREKS</sequence>
<protein>
    <recommendedName>
        <fullName evidence="4">Breast cancer type 1 susceptibility protein</fullName>
    </recommendedName>
</protein>
<name>A0ABN8Q8P9_9CNID</name>
<evidence type="ECO:0000313" key="2">
    <source>
        <dbReference type="EMBL" id="CAH3156966.1"/>
    </source>
</evidence>